<organism evidence="1 2">
    <name type="scientific">Winogradskyella endarachnes</name>
    <dbReference type="NCBI Taxonomy" id="2681965"/>
    <lineage>
        <taxon>Bacteria</taxon>
        <taxon>Pseudomonadati</taxon>
        <taxon>Bacteroidota</taxon>
        <taxon>Flavobacteriia</taxon>
        <taxon>Flavobacteriales</taxon>
        <taxon>Flavobacteriaceae</taxon>
        <taxon>Winogradskyella</taxon>
    </lineage>
</organism>
<dbReference type="InterPro" id="IPR029063">
    <property type="entry name" value="SAM-dependent_MTases_sf"/>
</dbReference>
<protein>
    <submittedName>
        <fullName evidence="1">Methyltransferase domain-containing protein</fullName>
    </submittedName>
</protein>
<dbReference type="Gene3D" id="3.40.50.150">
    <property type="entry name" value="Vaccinia Virus protein VP39"/>
    <property type="match status" value="1"/>
</dbReference>
<dbReference type="EMBL" id="WOWS01000004">
    <property type="protein sequence ID" value="MUU79082.1"/>
    <property type="molecule type" value="Genomic_DNA"/>
</dbReference>
<dbReference type="Pfam" id="PF13489">
    <property type="entry name" value="Methyltransf_23"/>
    <property type="match status" value="1"/>
</dbReference>
<reference evidence="1 2" key="1">
    <citation type="submission" date="2019-12" db="EMBL/GenBank/DDBJ databases">
        <authorList>
            <person name="Li J."/>
        </authorList>
    </citation>
    <scope>NUCLEOTIDE SEQUENCE [LARGE SCALE GENOMIC DNA]</scope>
    <source>
        <strain evidence="1 2">HL2-2</strain>
    </source>
</reference>
<comment type="caution">
    <text evidence="1">The sequence shown here is derived from an EMBL/GenBank/DDBJ whole genome shotgun (WGS) entry which is preliminary data.</text>
</comment>
<dbReference type="AlphaFoldDB" id="A0A6L6UDU6"/>
<dbReference type="CDD" id="cd02440">
    <property type="entry name" value="AdoMet_MTases"/>
    <property type="match status" value="1"/>
</dbReference>
<evidence type="ECO:0000313" key="2">
    <source>
        <dbReference type="Proteomes" id="UP000478208"/>
    </source>
</evidence>
<keyword evidence="1" id="KW-0489">Methyltransferase</keyword>
<dbReference type="Proteomes" id="UP000478208">
    <property type="component" value="Unassembled WGS sequence"/>
</dbReference>
<evidence type="ECO:0000313" key="1">
    <source>
        <dbReference type="EMBL" id="MUU79082.1"/>
    </source>
</evidence>
<dbReference type="GO" id="GO:0032259">
    <property type="term" value="P:methylation"/>
    <property type="evidence" value="ECO:0007669"/>
    <property type="project" value="UniProtKB-KW"/>
</dbReference>
<proteinExistence type="predicted"/>
<sequence>MTFELVPNNKPTYLTLKDHSVSKEEFQLLYNKALDMLETYPEPKGEKLSEYYKSEDYISHTDTKRNLLEFAYHKVRAISLKRKLKLINSFQSETKQLLDIGCGTGDFLQTALNDNWNITGIEPNESARQIANSKTNNAVYETEELSKLKPNSFDVITLWHVLEHLPDLEMHTALFKSLLKPNGTLVIAVPNYKSYDAQYYKNFWAAYDVPRHLWHFSKTSILELFKKKSMTLENILPMKFDAYYVCLLSEKYKSGYMNAVKAFWIAWQSNRKAKRSKEYSSHIYMLKNANL</sequence>
<dbReference type="SUPFAM" id="SSF53335">
    <property type="entry name" value="S-adenosyl-L-methionine-dependent methyltransferases"/>
    <property type="match status" value="1"/>
</dbReference>
<gene>
    <name evidence="1" type="ORF">GN138_11545</name>
</gene>
<name>A0A6L6UDU6_9FLAO</name>
<dbReference type="GO" id="GO:0008168">
    <property type="term" value="F:methyltransferase activity"/>
    <property type="evidence" value="ECO:0007669"/>
    <property type="project" value="UniProtKB-KW"/>
</dbReference>
<accession>A0A6L6UDU6</accession>
<dbReference type="PANTHER" id="PTHR43861">
    <property type="entry name" value="TRANS-ACONITATE 2-METHYLTRANSFERASE-RELATED"/>
    <property type="match status" value="1"/>
</dbReference>
<keyword evidence="1" id="KW-0808">Transferase</keyword>
<keyword evidence="2" id="KW-1185">Reference proteome</keyword>